<keyword evidence="2" id="KW-1185">Reference proteome</keyword>
<accession>A0AAD5DSK6</accession>
<evidence type="ECO:0000313" key="2">
    <source>
        <dbReference type="Proteomes" id="UP001205105"/>
    </source>
</evidence>
<protein>
    <recommendedName>
        <fullName evidence="3">FAS1 domain-containing protein</fullName>
    </recommendedName>
</protein>
<name>A0AAD5DSK6_9CHLO</name>
<comment type="caution">
    <text evidence="1">The sequence shown here is derived from an EMBL/GenBank/DDBJ whole genome shotgun (WGS) entry which is preliminary data.</text>
</comment>
<sequence>MMAWPALDRSPAPRLCLPVAGRLCPPYDHPSLSPCPSPDELFKRPPPNTAFLLPTDATFEALLGASNTSAAGEALINLLVMDPAARPAAEVDALLLSHVINGSFPTLKGLVDASPVTTLGGAKIWFAGEPSASPFLATAANMTGQPLGEAAVPMPGEAASSGPVVAWKDGCAACQAEPALVGSGMQCLIGCEGVTLYELNGGPGLLLSD</sequence>
<evidence type="ECO:0000313" key="1">
    <source>
        <dbReference type="EMBL" id="KAI7841516.1"/>
    </source>
</evidence>
<gene>
    <name evidence="1" type="ORF">COHA_004908</name>
</gene>
<dbReference type="Proteomes" id="UP001205105">
    <property type="component" value="Unassembled WGS sequence"/>
</dbReference>
<dbReference type="AlphaFoldDB" id="A0AAD5DSK6"/>
<proteinExistence type="predicted"/>
<evidence type="ECO:0008006" key="3">
    <source>
        <dbReference type="Google" id="ProtNLM"/>
    </source>
</evidence>
<organism evidence="1 2">
    <name type="scientific">Chlorella ohadii</name>
    <dbReference type="NCBI Taxonomy" id="2649997"/>
    <lineage>
        <taxon>Eukaryota</taxon>
        <taxon>Viridiplantae</taxon>
        <taxon>Chlorophyta</taxon>
        <taxon>core chlorophytes</taxon>
        <taxon>Trebouxiophyceae</taxon>
        <taxon>Chlorellales</taxon>
        <taxon>Chlorellaceae</taxon>
        <taxon>Chlorella clade</taxon>
        <taxon>Chlorella</taxon>
    </lineage>
</organism>
<reference evidence="1" key="1">
    <citation type="submission" date="2020-11" db="EMBL/GenBank/DDBJ databases">
        <title>Chlorella ohadii genome sequencing and assembly.</title>
        <authorList>
            <person name="Murik O."/>
            <person name="Treves H."/>
            <person name="Kedem I."/>
            <person name="Shotland Y."/>
            <person name="Kaplan A."/>
        </authorList>
    </citation>
    <scope>NUCLEOTIDE SEQUENCE</scope>
    <source>
        <strain evidence="1">1</strain>
    </source>
</reference>
<dbReference type="EMBL" id="JADXDR010000063">
    <property type="protein sequence ID" value="KAI7841516.1"/>
    <property type="molecule type" value="Genomic_DNA"/>
</dbReference>